<reference evidence="3" key="1">
    <citation type="journal article" date="2021" name="Evol. Appl.">
        <title>The genome of the Pyrenean desman and the effects of bottlenecks and inbreeding on the genomic landscape of an endangered species.</title>
        <authorList>
            <person name="Escoda L."/>
            <person name="Castresana J."/>
        </authorList>
    </citation>
    <scope>NUCLEOTIDE SEQUENCE</scope>
    <source>
        <strain evidence="3">IBE-C5619</strain>
    </source>
</reference>
<gene>
    <name evidence="3" type="ORF">J0S82_006397</name>
</gene>
<keyword evidence="4" id="KW-1185">Reference proteome</keyword>
<organism evidence="3 4">
    <name type="scientific">Galemys pyrenaicus</name>
    <name type="common">Iberian desman</name>
    <name type="synonym">Pyrenean desman</name>
    <dbReference type="NCBI Taxonomy" id="202257"/>
    <lineage>
        <taxon>Eukaryota</taxon>
        <taxon>Metazoa</taxon>
        <taxon>Chordata</taxon>
        <taxon>Craniata</taxon>
        <taxon>Vertebrata</taxon>
        <taxon>Euteleostomi</taxon>
        <taxon>Mammalia</taxon>
        <taxon>Eutheria</taxon>
        <taxon>Laurasiatheria</taxon>
        <taxon>Eulipotyphla</taxon>
        <taxon>Talpidae</taxon>
        <taxon>Galemys</taxon>
    </lineage>
</organism>
<sequence>MPARGPGCALRERGVQPPPPTPVGRVAAPAAGPSQAVASGSAAGVLGAQARKDAECAASWVVTPSLAHPERGLARGRTAPARRARSLWGLRSPRRAGGEQAPRAEPRRRPRRRAREAPLLGAVTAAGAGRASRGHAVTPQASAGPAQAGGFRGRARAPTDQIGPRSPQRPPAMQSLRPDAARGLLEPERVQTLLPRDGRAWEKLGAAAQDWVAVEAPGGDSDEKGEGARPCPSPPRTPRGCVLGFAVCGVAQTRWLRLRPAGLPACAPPPAVGRRVAASRGSSAPSSPELQRRGVPRDGGDLPSPEAAAPQQWSSVEEDVSEESQGAGDGLTPRPRLARQGPAPARPRSAPARPGPAPAPHLPGARRVRPGAVSGPASPASLPPSQGFLEWPKAPQQTTIVLVVCVLFLFLVLTGMPMALFV</sequence>
<feature type="region of interest" description="Disordered" evidence="1">
    <location>
        <begin position="1"/>
        <end position="33"/>
    </location>
</feature>
<feature type="compositionally biased region" description="Low complexity" evidence="1">
    <location>
        <begin position="23"/>
        <end position="33"/>
    </location>
</feature>
<evidence type="ECO:0000256" key="2">
    <source>
        <dbReference type="SAM" id="Phobius"/>
    </source>
</evidence>
<evidence type="ECO:0000313" key="3">
    <source>
        <dbReference type="EMBL" id="KAG8510158.1"/>
    </source>
</evidence>
<feature type="compositionally biased region" description="Basic and acidic residues" evidence="1">
    <location>
        <begin position="290"/>
        <end position="300"/>
    </location>
</feature>
<evidence type="ECO:0000313" key="4">
    <source>
        <dbReference type="Proteomes" id="UP000700334"/>
    </source>
</evidence>
<dbReference type="Proteomes" id="UP000700334">
    <property type="component" value="Unassembled WGS sequence"/>
</dbReference>
<dbReference type="EMBL" id="JAGFMF010011892">
    <property type="protein sequence ID" value="KAG8510158.1"/>
    <property type="molecule type" value="Genomic_DNA"/>
</dbReference>
<protein>
    <submittedName>
        <fullName evidence="3">Small integral membrane protein 17</fullName>
    </submittedName>
</protein>
<keyword evidence="2" id="KW-0472">Membrane</keyword>
<feature type="region of interest" description="Disordered" evidence="1">
    <location>
        <begin position="261"/>
        <end position="382"/>
    </location>
</feature>
<feature type="compositionally biased region" description="Low complexity" evidence="1">
    <location>
        <begin position="272"/>
        <end position="288"/>
    </location>
</feature>
<name>A0A8J6DL28_GALPY</name>
<comment type="caution">
    <text evidence="3">The sequence shown here is derived from an EMBL/GenBank/DDBJ whole genome shotgun (WGS) entry which is preliminary data.</text>
</comment>
<dbReference type="OrthoDB" id="9835607at2759"/>
<evidence type="ECO:0000256" key="1">
    <source>
        <dbReference type="SAM" id="MobiDB-lite"/>
    </source>
</evidence>
<keyword evidence="2" id="KW-1133">Transmembrane helix</keyword>
<feature type="region of interest" description="Disordered" evidence="1">
    <location>
        <begin position="66"/>
        <end position="175"/>
    </location>
</feature>
<proteinExistence type="predicted"/>
<feature type="region of interest" description="Disordered" evidence="1">
    <location>
        <begin position="215"/>
        <end position="238"/>
    </location>
</feature>
<feature type="compositionally biased region" description="Low complexity" evidence="1">
    <location>
        <begin position="370"/>
        <end position="382"/>
    </location>
</feature>
<feature type="compositionally biased region" description="Low complexity" evidence="1">
    <location>
        <begin position="117"/>
        <end position="149"/>
    </location>
</feature>
<feature type="transmembrane region" description="Helical" evidence="2">
    <location>
        <begin position="400"/>
        <end position="421"/>
    </location>
</feature>
<accession>A0A8J6DL28</accession>
<keyword evidence="2" id="KW-0812">Transmembrane</keyword>
<dbReference type="AlphaFoldDB" id="A0A8J6DL28"/>
<feature type="compositionally biased region" description="Low complexity" evidence="1">
    <location>
        <begin position="333"/>
        <end position="352"/>
    </location>
</feature>